<gene>
    <name evidence="1" type="ORF">EVAR_47891_1</name>
</gene>
<reference evidence="1 2" key="1">
    <citation type="journal article" date="2019" name="Commun. Biol.">
        <title>The bagworm genome reveals a unique fibroin gene that provides high tensile strength.</title>
        <authorList>
            <person name="Kono N."/>
            <person name="Nakamura H."/>
            <person name="Ohtoshi R."/>
            <person name="Tomita M."/>
            <person name="Numata K."/>
            <person name="Arakawa K."/>
        </authorList>
    </citation>
    <scope>NUCLEOTIDE SEQUENCE [LARGE SCALE GENOMIC DNA]</scope>
</reference>
<evidence type="ECO:0000313" key="2">
    <source>
        <dbReference type="Proteomes" id="UP000299102"/>
    </source>
</evidence>
<dbReference type="AlphaFoldDB" id="A0A4C1YC80"/>
<comment type="caution">
    <text evidence="1">The sequence shown here is derived from an EMBL/GenBank/DDBJ whole genome shotgun (WGS) entry which is preliminary data.</text>
</comment>
<dbReference type="Proteomes" id="UP000299102">
    <property type="component" value="Unassembled WGS sequence"/>
</dbReference>
<keyword evidence="2" id="KW-1185">Reference proteome</keyword>
<name>A0A4C1YC80_EUMVA</name>
<organism evidence="1 2">
    <name type="scientific">Eumeta variegata</name>
    <name type="common">Bagworm moth</name>
    <name type="synonym">Eumeta japonica</name>
    <dbReference type="NCBI Taxonomy" id="151549"/>
    <lineage>
        <taxon>Eukaryota</taxon>
        <taxon>Metazoa</taxon>
        <taxon>Ecdysozoa</taxon>
        <taxon>Arthropoda</taxon>
        <taxon>Hexapoda</taxon>
        <taxon>Insecta</taxon>
        <taxon>Pterygota</taxon>
        <taxon>Neoptera</taxon>
        <taxon>Endopterygota</taxon>
        <taxon>Lepidoptera</taxon>
        <taxon>Glossata</taxon>
        <taxon>Ditrysia</taxon>
        <taxon>Tineoidea</taxon>
        <taxon>Psychidae</taxon>
        <taxon>Oiketicinae</taxon>
        <taxon>Eumeta</taxon>
    </lineage>
</organism>
<dbReference type="EMBL" id="BGZK01001127">
    <property type="protein sequence ID" value="GBP71945.1"/>
    <property type="molecule type" value="Genomic_DNA"/>
</dbReference>
<proteinExistence type="predicted"/>
<accession>A0A4C1YC80</accession>
<evidence type="ECO:0000313" key="1">
    <source>
        <dbReference type="EMBL" id="GBP71945.1"/>
    </source>
</evidence>
<protein>
    <submittedName>
        <fullName evidence="1">Uncharacterized protein</fullName>
    </submittedName>
</protein>
<sequence length="280" mass="31303">MMLRLFQRVEVATYDWIVDNSRRGPDAGIPVELLQSRSDQTAKNSSLVVHRSAGAPVSVDTRPPGSERRALYLLFCLEFTLLMSSRKIYEYCGSATLLSTWLQHKNRLDQQVKYHSTEYGHEVAASDVVFRLVSERSGGPLLPSPPSINPIPLDEVVKLKNGAKSGIAELSLAERNATAEAVKSGPYFMRVWYLTDRSNTFSCYSGLPESPHMKDFTHEFQELKVSRTLGAFSDRFRIRLRLWPATGELVLVTHHPAQGLGLTPSPPQPFHLTPPLAVVM</sequence>